<reference evidence="2 3" key="1">
    <citation type="submission" date="2017-08" db="EMBL/GenBank/DDBJ databases">
        <title>Infants hospitalized years apart are colonized by the same room-sourced microbial strains.</title>
        <authorList>
            <person name="Brooks B."/>
            <person name="Olm M.R."/>
            <person name="Firek B.A."/>
            <person name="Baker R."/>
            <person name="Thomas B.C."/>
            <person name="Morowitz M.J."/>
            <person name="Banfield J.F."/>
        </authorList>
    </citation>
    <scope>NUCLEOTIDE SEQUENCE [LARGE SCALE GENOMIC DNA]</scope>
    <source>
        <strain evidence="2">S2_003_000_R2_11</strain>
    </source>
</reference>
<feature type="chain" id="PRO_5015844493" description="Succinate dehydrogenase" evidence="1">
    <location>
        <begin position="21"/>
        <end position="106"/>
    </location>
</feature>
<comment type="caution">
    <text evidence="2">The sequence shown here is derived from an EMBL/GenBank/DDBJ whole genome shotgun (WGS) entry which is preliminary data.</text>
</comment>
<feature type="signal peptide" evidence="1">
    <location>
        <begin position="1"/>
        <end position="20"/>
    </location>
</feature>
<dbReference type="AlphaFoldDB" id="A0A2W5S5F8"/>
<dbReference type="Proteomes" id="UP000248975">
    <property type="component" value="Unassembled WGS sequence"/>
</dbReference>
<evidence type="ECO:0008006" key="4">
    <source>
        <dbReference type="Google" id="ProtNLM"/>
    </source>
</evidence>
<gene>
    <name evidence="2" type="ORF">DI533_14255</name>
</gene>
<organism evidence="2 3">
    <name type="scientific">Cereibacter sphaeroides</name>
    <name type="common">Rhodobacter sphaeroides</name>
    <dbReference type="NCBI Taxonomy" id="1063"/>
    <lineage>
        <taxon>Bacteria</taxon>
        <taxon>Pseudomonadati</taxon>
        <taxon>Pseudomonadota</taxon>
        <taxon>Alphaproteobacteria</taxon>
        <taxon>Rhodobacterales</taxon>
        <taxon>Paracoccaceae</taxon>
        <taxon>Cereibacter</taxon>
    </lineage>
</organism>
<name>A0A2W5S5F8_CERSP</name>
<proteinExistence type="predicted"/>
<protein>
    <recommendedName>
        <fullName evidence="4">Succinate dehydrogenase</fullName>
    </recommendedName>
</protein>
<sequence>MIRFAAIPILTAALAACSPAQIGTDVTRRAARTVVLPVVSANTPEPAASLATDCILANASNRELNMLARDMGTRAGTLTEQNIRTILAKPATQSCIAGKGLAPVVI</sequence>
<evidence type="ECO:0000256" key="1">
    <source>
        <dbReference type="SAM" id="SignalP"/>
    </source>
</evidence>
<dbReference type="EMBL" id="QFQS01000003">
    <property type="protein sequence ID" value="PZQ97186.1"/>
    <property type="molecule type" value="Genomic_DNA"/>
</dbReference>
<evidence type="ECO:0000313" key="3">
    <source>
        <dbReference type="Proteomes" id="UP000248975"/>
    </source>
</evidence>
<keyword evidence="1" id="KW-0732">Signal</keyword>
<evidence type="ECO:0000313" key="2">
    <source>
        <dbReference type="EMBL" id="PZQ97186.1"/>
    </source>
</evidence>
<dbReference type="PROSITE" id="PS51257">
    <property type="entry name" value="PROKAR_LIPOPROTEIN"/>
    <property type="match status" value="1"/>
</dbReference>
<accession>A0A2W5S5F8</accession>